<accession>A0AAU8EX94</accession>
<dbReference type="RefSeq" id="WP_353713225.1">
    <property type="nucleotide sequence ID" value="NZ_CP159279.1"/>
</dbReference>
<evidence type="ECO:0000256" key="1">
    <source>
        <dbReference type="SAM" id="Phobius"/>
    </source>
</evidence>
<dbReference type="AlphaFoldDB" id="A0AAU8EX94"/>
<proteinExistence type="predicted"/>
<keyword evidence="1" id="KW-1133">Transmembrane helix</keyword>
<organism evidence="2">
    <name type="scientific">Arthrobacter sp. K5</name>
    <dbReference type="NCBI Taxonomy" id="2839623"/>
    <lineage>
        <taxon>Bacteria</taxon>
        <taxon>Bacillati</taxon>
        <taxon>Actinomycetota</taxon>
        <taxon>Actinomycetes</taxon>
        <taxon>Micrococcales</taxon>
        <taxon>Micrococcaceae</taxon>
        <taxon>Arthrobacter</taxon>
    </lineage>
</organism>
<keyword evidence="1" id="KW-0812">Transmembrane</keyword>
<feature type="transmembrane region" description="Helical" evidence="1">
    <location>
        <begin position="64"/>
        <end position="87"/>
    </location>
</feature>
<protein>
    <submittedName>
        <fullName evidence="2">Uncharacterized protein</fullName>
    </submittedName>
</protein>
<gene>
    <name evidence="2" type="ORF">ABRP34_10820</name>
</gene>
<dbReference type="EMBL" id="CP159279">
    <property type="protein sequence ID" value="XCH13437.1"/>
    <property type="molecule type" value="Genomic_DNA"/>
</dbReference>
<evidence type="ECO:0000313" key="2">
    <source>
        <dbReference type="EMBL" id="XCH13437.1"/>
    </source>
</evidence>
<name>A0AAU8EX94_9MICC</name>
<feature type="transmembrane region" description="Helical" evidence="1">
    <location>
        <begin position="99"/>
        <end position="119"/>
    </location>
</feature>
<keyword evidence="1" id="KW-0472">Membrane</keyword>
<sequence>MTYERDLAFNLRIRGIPECEIAEIMAEVRVHEAATGTPAKDEFGAAQEYAKQFPKGKSRSRGTAITAVAVAASLVYVLAVVVTPFLGVDIQESVGPMTLLPALAVSLGGVLAGFLTDCLRPVSSSSQA</sequence>
<reference evidence="2" key="1">
    <citation type="submission" date="2024-06" db="EMBL/GenBank/DDBJ databases">
        <title>Biodegradation of dimethachlon by Arthrobacter sp. K5: mechanistic insights and ecological implications.</title>
        <authorList>
            <person name="Hu S."/>
            <person name="Lu P."/>
        </authorList>
    </citation>
    <scope>NUCLEOTIDE SEQUENCE</scope>
    <source>
        <strain evidence="2">K5</strain>
    </source>
</reference>